<dbReference type="PANTHER" id="PTHR43756">
    <property type="entry name" value="CHOLINE MONOOXYGENASE, CHLOROPLASTIC"/>
    <property type="match status" value="1"/>
</dbReference>
<name>A0ABQ5YER7_9NEIS</name>
<dbReference type="InterPro" id="IPR015879">
    <property type="entry name" value="Ring_hydroxy_dOase_asu_C_dom"/>
</dbReference>
<comment type="similarity">
    <text evidence="2">Belongs to the bacterial ring-hydroxylating dioxygenase alpha subunit family.</text>
</comment>
<keyword evidence="6" id="KW-0408">Iron</keyword>
<comment type="cofactor">
    <cofactor evidence="1">
        <name>Fe cation</name>
        <dbReference type="ChEBI" id="CHEBI:24875"/>
    </cofactor>
</comment>
<organism evidence="9 10">
    <name type="scientific">Chitinimonas prasina</name>
    <dbReference type="NCBI Taxonomy" id="1434937"/>
    <lineage>
        <taxon>Bacteria</taxon>
        <taxon>Pseudomonadati</taxon>
        <taxon>Pseudomonadota</taxon>
        <taxon>Betaproteobacteria</taxon>
        <taxon>Neisseriales</taxon>
        <taxon>Chitinibacteraceae</taxon>
        <taxon>Chitinimonas</taxon>
    </lineage>
</organism>
<proteinExistence type="inferred from homology"/>
<evidence type="ECO:0000313" key="10">
    <source>
        <dbReference type="Proteomes" id="UP001156706"/>
    </source>
</evidence>
<evidence type="ECO:0000256" key="6">
    <source>
        <dbReference type="ARBA" id="ARBA00023004"/>
    </source>
</evidence>
<evidence type="ECO:0000256" key="1">
    <source>
        <dbReference type="ARBA" id="ARBA00001962"/>
    </source>
</evidence>
<reference evidence="10" key="1">
    <citation type="journal article" date="2019" name="Int. J. Syst. Evol. Microbiol.">
        <title>The Global Catalogue of Microorganisms (GCM) 10K type strain sequencing project: providing services to taxonomists for standard genome sequencing and annotation.</title>
        <authorList>
            <consortium name="The Broad Institute Genomics Platform"/>
            <consortium name="The Broad Institute Genome Sequencing Center for Infectious Disease"/>
            <person name="Wu L."/>
            <person name="Ma J."/>
        </authorList>
    </citation>
    <scope>NUCLEOTIDE SEQUENCE [LARGE SCALE GENOMIC DNA]</scope>
    <source>
        <strain evidence="10">NBRC 110044</strain>
    </source>
</reference>
<evidence type="ECO:0000313" key="9">
    <source>
        <dbReference type="EMBL" id="GLR12967.1"/>
    </source>
</evidence>
<protein>
    <submittedName>
        <fullName evidence="9">(2Fe-2S)-binding protein</fullName>
    </submittedName>
</protein>
<evidence type="ECO:0000256" key="3">
    <source>
        <dbReference type="ARBA" id="ARBA00022714"/>
    </source>
</evidence>
<dbReference type="EMBL" id="BSOG01000002">
    <property type="protein sequence ID" value="GLR12967.1"/>
    <property type="molecule type" value="Genomic_DNA"/>
</dbReference>
<evidence type="ECO:0000256" key="2">
    <source>
        <dbReference type="ARBA" id="ARBA00008751"/>
    </source>
</evidence>
<sequence length="388" mass="45159">MDCAQLRLLGVWDMSNLTSSNQLRAAQAQLPISVYFDPDFYRLEQETLFSQAPKYVGHELMVPNVGDYQVLEMYDRARLLKRTESGVKLLSNICRHRQALMVDGRGNSSHIVCPLHRWTYDNQGTLLGAPHFPEKPCLNLPETRLQTWNGMLFELGTGGRDVEADLKNLGVAKDLDFSNYMLHSVQVDTYEGNWKTFIEVYLEDYHVDPFHPGLGRFVECDDLKWEFADWYSVQTVGINNALAKAGSKSYAEWHKQVLAFNRGQMPKHGAIWLTYYPNVMVEWYPHTLVISTLLPDGPRRYKNIVEFYYPEEVALFEPEFMAAEQAAYQETAVEDMEIIRRMEEGRERLYKEGRDEFGPYQSPMEDGMLHFHEFMRREMAEHIPAMRL</sequence>
<evidence type="ECO:0000256" key="5">
    <source>
        <dbReference type="ARBA" id="ARBA00023002"/>
    </source>
</evidence>
<keyword evidence="4" id="KW-0479">Metal-binding</keyword>
<dbReference type="Pfam" id="PF00848">
    <property type="entry name" value="Ring_hydroxyl_A"/>
    <property type="match status" value="1"/>
</dbReference>
<dbReference type="PROSITE" id="PS51296">
    <property type="entry name" value="RIESKE"/>
    <property type="match status" value="1"/>
</dbReference>
<dbReference type="CDD" id="cd03469">
    <property type="entry name" value="Rieske_RO_Alpha_N"/>
    <property type="match status" value="1"/>
</dbReference>
<evidence type="ECO:0000256" key="4">
    <source>
        <dbReference type="ARBA" id="ARBA00022723"/>
    </source>
</evidence>
<dbReference type="PANTHER" id="PTHR43756:SF5">
    <property type="entry name" value="CHOLINE MONOOXYGENASE, CHLOROPLASTIC"/>
    <property type="match status" value="1"/>
</dbReference>
<dbReference type="Proteomes" id="UP001156706">
    <property type="component" value="Unassembled WGS sequence"/>
</dbReference>
<feature type="domain" description="Rieske" evidence="8">
    <location>
        <begin position="53"/>
        <end position="154"/>
    </location>
</feature>
<dbReference type="Gene3D" id="3.90.380.10">
    <property type="entry name" value="Naphthalene 1,2-dioxygenase Alpha Subunit, Chain A, domain 1"/>
    <property type="match status" value="1"/>
</dbReference>
<keyword evidence="10" id="KW-1185">Reference proteome</keyword>
<dbReference type="SUPFAM" id="SSF55961">
    <property type="entry name" value="Bet v1-like"/>
    <property type="match status" value="1"/>
</dbReference>
<keyword evidence="5" id="KW-0560">Oxidoreductase</keyword>
<keyword evidence="7" id="KW-0411">Iron-sulfur</keyword>
<dbReference type="Gene3D" id="2.102.10.10">
    <property type="entry name" value="Rieske [2Fe-2S] iron-sulphur domain"/>
    <property type="match status" value="1"/>
</dbReference>
<dbReference type="PRINTS" id="PR00090">
    <property type="entry name" value="RNGDIOXGNASE"/>
</dbReference>
<dbReference type="InterPro" id="IPR001663">
    <property type="entry name" value="Rng_hydr_dOase-A"/>
</dbReference>
<comment type="caution">
    <text evidence="9">The sequence shown here is derived from an EMBL/GenBank/DDBJ whole genome shotgun (WGS) entry which is preliminary data.</text>
</comment>
<dbReference type="SUPFAM" id="SSF50022">
    <property type="entry name" value="ISP domain"/>
    <property type="match status" value="1"/>
</dbReference>
<gene>
    <name evidence="9" type="ORF">GCM10007907_17570</name>
</gene>
<keyword evidence="3" id="KW-0001">2Fe-2S</keyword>
<evidence type="ECO:0000256" key="7">
    <source>
        <dbReference type="ARBA" id="ARBA00023014"/>
    </source>
</evidence>
<dbReference type="InterPro" id="IPR036922">
    <property type="entry name" value="Rieske_2Fe-2S_sf"/>
</dbReference>
<dbReference type="CDD" id="cd00680">
    <property type="entry name" value="RHO_alpha_C"/>
    <property type="match status" value="1"/>
</dbReference>
<dbReference type="InterPro" id="IPR017941">
    <property type="entry name" value="Rieske_2Fe-2S"/>
</dbReference>
<accession>A0ABQ5YER7</accession>
<dbReference type="Pfam" id="PF00355">
    <property type="entry name" value="Rieske"/>
    <property type="match status" value="1"/>
</dbReference>
<evidence type="ECO:0000259" key="8">
    <source>
        <dbReference type="PROSITE" id="PS51296"/>
    </source>
</evidence>